<protein>
    <recommendedName>
        <fullName evidence="1">Imm33-like domain-containing protein</fullName>
    </recommendedName>
</protein>
<gene>
    <name evidence="2" type="ORF">KTO63_17170</name>
</gene>
<feature type="domain" description="Imm33-like" evidence="1">
    <location>
        <begin position="11"/>
        <end position="114"/>
    </location>
</feature>
<dbReference type="EMBL" id="JAHSPG010000013">
    <property type="protein sequence ID" value="MBV4358901.1"/>
    <property type="molecule type" value="Genomic_DNA"/>
</dbReference>
<evidence type="ECO:0000313" key="3">
    <source>
        <dbReference type="Proteomes" id="UP000812270"/>
    </source>
</evidence>
<evidence type="ECO:0000313" key="2">
    <source>
        <dbReference type="EMBL" id="MBV4358901.1"/>
    </source>
</evidence>
<sequence>MDNIEKEFLESQKAICKKYNAEFLAAPFDNLIGVALKSFEAFNMPINGLRHPTERALSANWFIWAGEYSDSDDFFQPVHIKHLLDLCPKAINYLGLAPGWRFLFDSQYEDVWYDEQLLNI</sequence>
<dbReference type="Pfam" id="PF24719">
    <property type="entry name" value="Imm33-like"/>
    <property type="match status" value="1"/>
</dbReference>
<comment type="caution">
    <text evidence="2">The sequence shown here is derived from an EMBL/GenBank/DDBJ whole genome shotgun (WGS) entry which is preliminary data.</text>
</comment>
<keyword evidence="3" id="KW-1185">Reference proteome</keyword>
<organism evidence="2 3">
    <name type="scientific">Pinibacter aurantiacus</name>
    <dbReference type="NCBI Taxonomy" id="2851599"/>
    <lineage>
        <taxon>Bacteria</taxon>
        <taxon>Pseudomonadati</taxon>
        <taxon>Bacteroidota</taxon>
        <taxon>Chitinophagia</taxon>
        <taxon>Chitinophagales</taxon>
        <taxon>Chitinophagaceae</taxon>
        <taxon>Pinibacter</taxon>
    </lineage>
</organism>
<dbReference type="InterPro" id="IPR056509">
    <property type="entry name" value="Imm33-like"/>
</dbReference>
<name>A0A9E2SAD8_9BACT</name>
<reference evidence="2" key="1">
    <citation type="submission" date="2021-06" db="EMBL/GenBank/DDBJ databases">
        <authorList>
            <person name="Huq M.A."/>
        </authorList>
    </citation>
    <scope>NUCLEOTIDE SEQUENCE</scope>
    <source>
        <strain evidence="2">MAH-26</strain>
    </source>
</reference>
<accession>A0A9E2SAD8</accession>
<dbReference type="AlphaFoldDB" id="A0A9E2SAD8"/>
<evidence type="ECO:0000259" key="1">
    <source>
        <dbReference type="Pfam" id="PF24719"/>
    </source>
</evidence>
<dbReference type="Proteomes" id="UP000812270">
    <property type="component" value="Unassembled WGS sequence"/>
</dbReference>
<proteinExistence type="predicted"/>
<dbReference type="RefSeq" id="WP_217792620.1">
    <property type="nucleotide sequence ID" value="NZ_JAHSPG010000013.1"/>
</dbReference>